<dbReference type="InterPro" id="IPR025245">
    <property type="entry name" value="DUF4197"/>
</dbReference>
<dbReference type="EMBL" id="JAZGLY010000003">
    <property type="protein sequence ID" value="MEE6187111.1"/>
    <property type="molecule type" value="Genomic_DNA"/>
</dbReference>
<evidence type="ECO:0000313" key="1">
    <source>
        <dbReference type="EMBL" id="MEE6187111.1"/>
    </source>
</evidence>
<sequence>MKRLVLVCIMSTTIFLSGCDTLKNVASSLSAFEVAQGLKEALTQGLFSGFDAFANPNKGNPLVRFAFPGEAEKIEKTLRDLGLSSVVNNVTAKYTNAMSQAVKQAKPIFLNSVKNMNITDAMNILLSNNQHAATEYFKKSMSPQLMTAFRPIVDSTVRVSGAGSEYSKIVSAYNAIPLVTKKLEPNLNDFIAARAIDAMFLYVANKEEEIRSNISARNTPLLQRVFGYADMHKGINSGGNRN</sequence>
<keyword evidence="2" id="KW-1185">Reference proteome</keyword>
<proteinExistence type="predicted"/>
<organism evidence="1 2">
    <name type="scientific">Niabella digestorum</name>
    <dbReference type="NCBI Taxonomy" id="3117701"/>
    <lineage>
        <taxon>Bacteria</taxon>
        <taxon>Pseudomonadati</taxon>
        <taxon>Bacteroidota</taxon>
        <taxon>Chitinophagia</taxon>
        <taxon>Chitinophagales</taxon>
        <taxon>Chitinophagaceae</taxon>
        <taxon>Niabella</taxon>
    </lineage>
</organism>
<dbReference type="Proteomes" id="UP001357452">
    <property type="component" value="Unassembled WGS sequence"/>
</dbReference>
<accession>A0ABU7RGQ1</accession>
<dbReference type="PROSITE" id="PS51257">
    <property type="entry name" value="PROKAR_LIPOPROTEIN"/>
    <property type="match status" value="1"/>
</dbReference>
<protein>
    <submittedName>
        <fullName evidence="1">DUF4197 domain-containing protein</fullName>
    </submittedName>
</protein>
<evidence type="ECO:0000313" key="2">
    <source>
        <dbReference type="Proteomes" id="UP001357452"/>
    </source>
</evidence>
<comment type="caution">
    <text evidence="1">The sequence shown here is derived from an EMBL/GenBank/DDBJ whole genome shotgun (WGS) entry which is preliminary data.</text>
</comment>
<name>A0ABU7RGQ1_9BACT</name>
<gene>
    <name evidence="1" type="ORF">V2H41_07485</name>
</gene>
<reference evidence="1 2" key="1">
    <citation type="submission" date="2024-01" db="EMBL/GenBank/DDBJ databases">
        <title>Niabella digestum sp. nov., isolated from waste digestion system.</title>
        <authorList>
            <person name="Zhang L."/>
        </authorList>
    </citation>
    <scope>NUCLEOTIDE SEQUENCE [LARGE SCALE GENOMIC DNA]</scope>
    <source>
        <strain evidence="1 2">A18</strain>
    </source>
</reference>
<dbReference type="Pfam" id="PF13852">
    <property type="entry name" value="DUF4197"/>
    <property type="match status" value="1"/>
</dbReference>
<dbReference type="RefSeq" id="WP_330974520.1">
    <property type="nucleotide sequence ID" value="NZ_JAZGLY010000003.1"/>
</dbReference>